<accession>A0ABY1UX13</accession>
<feature type="region of interest" description="Disordered" evidence="1">
    <location>
        <begin position="88"/>
        <end position="147"/>
    </location>
</feature>
<evidence type="ECO:0000256" key="1">
    <source>
        <dbReference type="SAM" id="MobiDB-lite"/>
    </source>
</evidence>
<organism evidence="2 3">
    <name type="scientific">Cupriavidus neocaledonicus</name>
    <dbReference type="NCBI Taxonomy" id="1040979"/>
    <lineage>
        <taxon>Bacteria</taxon>
        <taxon>Pseudomonadati</taxon>
        <taxon>Pseudomonadota</taxon>
        <taxon>Betaproteobacteria</taxon>
        <taxon>Burkholderiales</taxon>
        <taxon>Burkholderiaceae</taxon>
        <taxon>Cupriavidus</taxon>
    </lineage>
</organism>
<keyword evidence="3" id="KW-1185">Reference proteome</keyword>
<dbReference type="EMBL" id="OFTC01000006">
    <property type="protein sequence ID" value="SOZ34864.1"/>
    <property type="molecule type" value="Genomic_DNA"/>
</dbReference>
<gene>
    <name evidence="2" type="ORF">CBM2605_A140094</name>
</gene>
<protein>
    <submittedName>
        <fullName evidence="2">Uncharacterized protein</fullName>
    </submittedName>
</protein>
<reference evidence="2 3" key="1">
    <citation type="submission" date="2018-01" db="EMBL/GenBank/DDBJ databases">
        <authorList>
            <person name="Clerissi C."/>
        </authorList>
    </citation>
    <scope>NUCLEOTIDE SEQUENCE [LARGE SCALE GENOMIC DNA]</scope>
    <source>
        <strain evidence="2">Cupriavidus taiwanensis STM 6082</strain>
    </source>
</reference>
<dbReference type="Proteomes" id="UP000256710">
    <property type="component" value="Unassembled WGS sequence"/>
</dbReference>
<proteinExistence type="predicted"/>
<evidence type="ECO:0000313" key="2">
    <source>
        <dbReference type="EMBL" id="SOZ34864.1"/>
    </source>
</evidence>
<sequence length="214" mass="22229">MAFSTRASHTRIGALSWIGGSGPRECARAGQAGRAPKPLRSHSQMKALRVLLGISMAAGFAPYAGAVGCQYDMQCKGERICENSQCVSPGTQDRIVDPGIKPPAAPKSIPKSEQPTRISPATRNVPPPVPPPKAAQMTKSVPAPEHAMPAERSALAPPAVVNSPAPATEFRFCCTKVGKFPIDPEASGDGPLKPGDTCHGITSYGTPLPGTPCN</sequence>
<feature type="compositionally biased region" description="Polar residues" evidence="1">
    <location>
        <begin position="113"/>
        <end position="122"/>
    </location>
</feature>
<name>A0ABY1UX13_9BURK</name>
<evidence type="ECO:0000313" key="3">
    <source>
        <dbReference type="Proteomes" id="UP000256710"/>
    </source>
</evidence>
<comment type="caution">
    <text evidence="2">The sequence shown here is derived from an EMBL/GenBank/DDBJ whole genome shotgun (WGS) entry which is preliminary data.</text>
</comment>